<reference evidence="3 4" key="1">
    <citation type="submission" date="2019-12" db="EMBL/GenBank/DDBJ databases">
        <authorList>
            <person name="Yuan C.-G."/>
        </authorList>
    </citation>
    <scope>NUCLEOTIDE SEQUENCE [LARGE SCALE GENOMIC DNA]</scope>
    <source>
        <strain evidence="3 4">KCTC 23863</strain>
    </source>
</reference>
<keyword evidence="4" id="KW-1185">Reference proteome</keyword>
<protein>
    <submittedName>
        <fullName evidence="3">SDR family oxidoreductase</fullName>
    </submittedName>
</protein>
<dbReference type="GO" id="GO:0016491">
    <property type="term" value="F:oxidoreductase activity"/>
    <property type="evidence" value="ECO:0007669"/>
    <property type="project" value="UniProtKB-KW"/>
</dbReference>
<dbReference type="Gene3D" id="3.40.50.720">
    <property type="entry name" value="NAD(P)-binding Rossmann-like Domain"/>
    <property type="match status" value="1"/>
</dbReference>
<evidence type="ECO:0000313" key="3">
    <source>
        <dbReference type="EMBL" id="MXQ14702.1"/>
    </source>
</evidence>
<dbReference type="EMBL" id="WURB01000043">
    <property type="protein sequence ID" value="MXQ14702.1"/>
    <property type="molecule type" value="Genomic_DNA"/>
</dbReference>
<dbReference type="PRINTS" id="PR00080">
    <property type="entry name" value="SDRFAMILY"/>
</dbReference>
<dbReference type="RefSeq" id="WP_160888416.1">
    <property type="nucleotide sequence ID" value="NZ_WURB01000043.1"/>
</dbReference>
<dbReference type="Proteomes" id="UP000436483">
    <property type="component" value="Unassembled WGS sequence"/>
</dbReference>
<reference evidence="3 4" key="2">
    <citation type="submission" date="2020-01" db="EMBL/GenBank/DDBJ databases">
        <title>Microvirga sp. nov., an arsenate reduction bacterium isolated from Tibet hotspring sediments.</title>
        <authorList>
            <person name="Xian W.-D."/>
            <person name="Li W.-J."/>
        </authorList>
    </citation>
    <scope>NUCLEOTIDE SEQUENCE [LARGE SCALE GENOMIC DNA]</scope>
    <source>
        <strain evidence="3 4">KCTC 23863</strain>
    </source>
</reference>
<dbReference type="InterPro" id="IPR020904">
    <property type="entry name" value="Sc_DH/Rdtase_CS"/>
</dbReference>
<name>A0A7X3SRL1_9HYPH</name>
<accession>A0A7X3SRL1</accession>
<dbReference type="PANTHER" id="PTHR24321:SF8">
    <property type="entry name" value="ESTRADIOL 17-BETA-DEHYDROGENASE 8-RELATED"/>
    <property type="match status" value="1"/>
</dbReference>
<dbReference type="AlphaFoldDB" id="A0A7X3SRL1"/>
<dbReference type="InterPro" id="IPR002347">
    <property type="entry name" value="SDR_fam"/>
</dbReference>
<organism evidence="3 4">
    <name type="scientific">Microvirga makkahensis</name>
    <dbReference type="NCBI Taxonomy" id="1128670"/>
    <lineage>
        <taxon>Bacteria</taxon>
        <taxon>Pseudomonadati</taxon>
        <taxon>Pseudomonadota</taxon>
        <taxon>Alphaproteobacteria</taxon>
        <taxon>Hyphomicrobiales</taxon>
        <taxon>Methylobacteriaceae</taxon>
        <taxon>Microvirga</taxon>
    </lineage>
</organism>
<dbReference type="Pfam" id="PF13561">
    <property type="entry name" value="adh_short_C2"/>
    <property type="match status" value="1"/>
</dbReference>
<keyword evidence="2" id="KW-0560">Oxidoreductase</keyword>
<dbReference type="InterPro" id="IPR036291">
    <property type="entry name" value="NAD(P)-bd_dom_sf"/>
</dbReference>
<evidence type="ECO:0000313" key="4">
    <source>
        <dbReference type="Proteomes" id="UP000436483"/>
    </source>
</evidence>
<dbReference type="SUPFAM" id="SSF51735">
    <property type="entry name" value="NAD(P)-binding Rossmann-fold domains"/>
    <property type="match status" value="1"/>
</dbReference>
<comment type="caution">
    <text evidence="3">The sequence shown here is derived from an EMBL/GenBank/DDBJ whole genome shotgun (WGS) entry which is preliminary data.</text>
</comment>
<evidence type="ECO:0000256" key="1">
    <source>
        <dbReference type="ARBA" id="ARBA00006484"/>
    </source>
</evidence>
<proteinExistence type="inferred from homology"/>
<dbReference type="PRINTS" id="PR00081">
    <property type="entry name" value="GDHRDH"/>
</dbReference>
<dbReference type="CDD" id="cd05233">
    <property type="entry name" value="SDR_c"/>
    <property type="match status" value="1"/>
</dbReference>
<dbReference type="OrthoDB" id="9792355at2"/>
<comment type="similarity">
    <text evidence="1">Belongs to the short-chain dehydrogenases/reductases (SDR) family.</text>
</comment>
<dbReference type="FunFam" id="3.40.50.720:FF:000084">
    <property type="entry name" value="Short-chain dehydrogenase reductase"/>
    <property type="match status" value="1"/>
</dbReference>
<sequence>MSGSGKEALAGRRIVVTGAASGIGRATAQIFAEEGAQVALLDRDVAKLDGLEGVPIEVDVSQEASVSEAIEKTAAALGGIDGLVNVAGIFPVARLEDTSLQDWERTIAVNLTGPFLVTRAALPHLRQAESATIVNLGSGSAILPYPELSAYGATKGGIAVLTKVWAAELAPRIRVNVVCPGMTRTRMVSDWHPDPQALSQKAKEVYALQRIAEPEEIARSILFLTSDASSFVTGATLAVDGGRTFH</sequence>
<dbReference type="PROSITE" id="PS00061">
    <property type="entry name" value="ADH_SHORT"/>
    <property type="match status" value="1"/>
</dbReference>
<dbReference type="PANTHER" id="PTHR24321">
    <property type="entry name" value="DEHYDROGENASES, SHORT CHAIN"/>
    <property type="match status" value="1"/>
</dbReference>
<gene>
    <name evidence="3" type="ORF">GR328_25290</name>
</gene>
<evidence type="ECO:0000256" key="2">
    <source>
        <dbReference type="ARBA" id="ARBA00023002"/>
    </source>
</evidence>